<dbReference type="InterPro" id="IPR035309">
    <property type="entry name" value="PSME4"/>
</dbReference>
<feature type="compositionally biased region" description="Basic residues" evidence="1">
    <location>
        <begin position="48"/>
        <end position="62"/>
    </location>
</feature>
<gene>
    <name evidence="3" type="primary">BLM3_3</name>
    <name evidence="3" type="ORF">V5O48_018705</name>
</gene>
<evidence type="ECO:0000259" key="2">
    <source>
        <dbReference type="Pfam" id="PF16507"/>
    </source>
</evidence>
<keyword evidence="3" id="KW-0647">Proteasome</keyword>
<dbReference type="Proteomes" id="UP001465976">
    <property type="component" value="Unassembled WGS sequence"/>
</dbReference>
<sequence>VVSCEVGDNCTLAVHSEASQLSIRSTTSSIANMALNKKGRIRPEMRMRAMKTRSRRRKGRRLHERDPKRKRKQQEAPRESEASPPYGKNVNAWLMYGSHLENLIPAATSPLPTYLINLSLDVLRKSSNTVHPAFGLPLPTLLSPQTLLDIGVGLAFTRGLYGFTYPSADLSILKGYLGFGGPLLVKKKDQLIDLVLLLIDKTKSERGYSNTAQLITRILHTLVGVYPLNSRFVNDKEWTSAVPSGEEIQFVLDFLDRVASPTLSKIEQLLQDTSFWDNASRNDFCRYLQACRAIWAGLPTFIKEEPKNVANHRMYGRRISRTRCATPRRRGWFHASGSSRRLLSESSRSPVRFGEVVPEVCGEASPKDCGEDRVDTVMAVSRAINVYLLDHGLTKGRLDAFQKSYSATRDMNRMRSRQVENCRLVFVKRAQLYHSSRVYMHSLYRRRNALDDALITQLVELSLSPYTRVRRHVQPVLQIVFGSYVRSTRFPLPTFLQALTKGNDPDRMKGALYVLSNKGIASYAITDLGFHRRLLISLLGCQHEEKPSIQKLVGVMAHECNVHLGASHTDAYALRTPAVDQALDELRQEFSPSAVNTDLLKDAASKTPVALTKLMMFVKYRTYSKDSWIVEEETFPFYRSDDMEEERRRRQAADLSTFVESVTEINPSLFTERLPVISHTEREVIARVLDPPDATEE</sequence>
<dbReference type="PANTHER" id="PTHR32170:SF3">
    <property type="entry name" value="PROTEASOME ACTIVATOR COMPLEX SUBUNIT 4"/>
    <property type="match status" value="1"/>
</dbReference>
<evidence type="ECO:0000313" key="3">
    <source>
        <dbReference type="EMBL" id="KAL0563362.1"/>
    </source>
</evidence>
<feature type="domain" description="Proteasome activator Blm10 middle HEAT repeats region" evidence="2">
    <location>
        <begin position="170"/>
        <end position="301"/>
    </location>
</feature>
<protein>
    <submittedName>
        <fullName evidence="3">Proteasome activator BLM10</fullName>
    </submittedName>
</protein>
<name>A0ABR3EKF7_9AGAR</name>
<accession>A0ABR3EKF7</accession>
<keyword evidence="4" id="KW-1185">Reference proteome</keyword>
<dbReference type="EMBL" id="JBAHYK010003611">
    <property type="protein sequence ID" value="KAL0563362.1"/>
    <property type="molecule type" value="Genomic_DNA"/>
</dbReference>
<organism evidence="3 4">
    <name type="scientific">Marasmius crinis-equi</name>
    <dbReference type="NCBI Taxonomy" id="585013"/>
    <lineage>
        <taxon>Eukaryota</taxon>
        <taxon>Fungi</taxon>
        <taxon>Dikarya</taxon>
        <taxon>Basidiomycota</taxon>
        <taxon>Agaricomycotina</taxon>
        <taxon>Agaricomycetes</taxon>
        <taxon>Agaricomycetidae</taxon>
        <taxon>Agaricales</taxon>
        <taxon>Marasmiineae</taxon>
        <taxon>Marasmiaceae</taxon>
        <taxon>Marasmius</taxon>
    </lineage>
</organism>
<reference evidence="3 4" key="1">
    <citation type="submission" date="2024-02" db="EMBL/GenBank/DDBJ databases">
        <title>A draft genome for the cacao thread blight pathogen Marasmius crinis-equi.</title>
        <authorList>
            <person name="Cohen S.P."/>
            <person name="Baruah I.K."/>
            <person name="Amoako-Attah I."/>
            <person name="Bukari Y."/>
            <person name="Meinhardt L.W."/>
            <person name="Bailey B.A."/>
        </authorList>
    </citation>
    <scope>NUCLEOTIDE SEQUENCE [LARGE SCALE GENOMIC DNA]</scope>
    <source>
        <strain evidence="3 4">GH-76</strain>
    </source>
</reference>
<evidence type="ECO:0000256" key="1">
    <source>
        <dbReference type="SAM" id="MobiDB-lite"/>
    </source>
</evidence>
<feature type="compositionally biased region" description="Basic and acidic residues" evidence="1">
    <location>
        <begin position="63"/>
        <end position="81"/>
    </location>
</feature>
<dbReference type="GO" id="GO:0000502">
    <property type="term" value="C:proteasome complex"/>
    <property type="evidence" value="ECO:0007669"/>
    <property type="project" value="UniProtKB-KW"/>
</dbReference>
<comment type="caution">
    <text evidence="3">The sequence shown here is derived from an EMBL/GenBank/DDBJ whole genome shotgun (WGS) entry which is preliminary data.</text>
</comment>
<evidence type="ECO:0000313" key="4">
    <source>
        <dbReference type="Proteomes" id="UP001465976"/>
    </source>
</evidence>
<feature type="non-terminal residue" evidence="3">
    <location>
        <position position="1"/>
    </location>
</feature>
<proteinExistence type="predicted"/>
<dbReference type="PANTHER" id="PTHR32170">
    <property type="entry name" value="PROTEASOME ACTIVATOR COMPLEX SUBUNIT 4"/>
    <property type="match status" value="1"/>
</dbReference>
<dbReference type="Pfam" id="PF16507">
    <property type="entry name" value="HEAT_PSME4_mid"/>
    <property type="match status" value="1"/>
</dbReference>
<dbReference type="InterPro" id="IPR032430">
    <property type="entry name" value="Blm10_mid"/>
</dbReference>
<feature type="region of interest" description="Disordered" evidence="1">
    <location>
        <begin position="36"/>
        <end position="84"/>
    </location>
</feature>